<feature type="chain" id="PRO_5007114307" evidence="1">
    <location>
        <begin position="22"/>
        <end position="101"/>
    </location>
</feature>
<evidence type="ECO:0000313" key="2">
    <source>
        <dbReference type="EMBL" id="KVE25798.1"/>
    </source>
</evidence>
<accession>A0A103DZY0</accession>
<sequence length="101" mass="10929">MSRISSALVAIALVTPLPAMALNDGGAAQYDQCVLQTLRESRNSAAASLLQNACDKLYRNAALLLPRERAYYACLVDALPGVRDNFAIQQIVTVCSRRGEM</sequence>
<dbReference type="RefSeq" id="WP_059518902.1">
    <property type="nucleotide sequence ID" value="NZ_CP013449.1"/>
</dbReference>
<evidence type="ECO:0000256" key="1">
    <source>
        <dbReference type="SAM" id="SignalP"/>
    </source>
</evidence>
<reference evidence="2 3" key="1">
    <citation type="submission" date="2015-11" db="EMBL/GenBank/DDBJ databases">
        <title>Expanding the genomic diversity of Burkholderia species for the development of highly accurate diagnostics.</title>
        <authorList>
            <person name="Sahl J."/>
            <person name="Keim P."/>
            <person name="Wagner D."/>
        </authorList>
    </citation>
    <scope>NUCLEOTIDE SEQUENCE [LARGE SCALE GENOMIC DNA]</scope>
    <source>
        <strain evidence="2 3">TSV85</strain>
    </source>
</reference>
<comment type="caution">
    <text evidence="2">The sequence shown here is derived from an EMBL/GenBank/DDBJ whole genome shotgun (WGS) entry which is preliminary data.</text>
</comment>
<dbReference type="Proteomes" id="UP000062788">
    <property type="component" value="Unassembled WGS sequence"/>
</dbReference>
<dbReference type="AlphaFoldDB" id="A0A103DZY0"/>
<feature type="signal peptide" evidence="1">
    <location>
        <begin position="1"/>
        <end position="21"/>
    </location>
</feature>
<protein>
    <submittedName>
        <fullName evidence="2">Uncharacterized protein</fullName>
    </submittedName>
</protein>
<name>A0A103DZY0_9BURK</name>
<dbReference type="InterPro" id="IPR048087">
    <property type="entry name" value="VF_A0006-like"/>
</dbReference>
<evidence type="ECO:0000313" key="3">
    <source>
        <dbReference type="Proteomes" id="UP000062788"/>
    </source>
</evidence>
<dbReference type="NCBIfam" id="NF041602">
    <property type="entry name" value="VF_A0006_fam"/>
    <property type="match status" value="1"/>
</dbReference>
<keyword evidence="3" id="KW-1185">Reference proteome</keyword>
<keyword evidence="1" id="KW-0732">Signal</keyword>
<dbReference type="EMBL" id="LOWA01000037">
    <property type="protein sequence ID" value="KVE25798.1"/>
    <property type="molecule type" value="Genomic_DNA"/>
</dbReference>
<proteinExistence type="predicted"/>
<gene>
    <name evidence="2" type="ORF">WS67_18085</name>
</gene>
<organism evidence="2 3">
    <name type="scientific">Burkholderia singularis</name>
    <dbReference type="NCBI Taxonomy" id="1503053"/>
    <lineage>
        <taxon>Bacteria</taxon>
        <taxon>Pseudomonadati</taxon>
        <taxon>Pseudomonadota</taxon>
        <taxon>Betaproteobacteria</taxon>
        <taxon>Burkholderiales</taxon>
        <taxon>Burkholderiaceae</taxon>
        <taxon>Burkholderia</taxon>
        <taxon>pseudomallei group</taxon>
    </lineage>
</organism>
<dbReference type="OrthoDB" id="9020034at2"/>